<dbReference type="Pfam" id="PF00571">
    <property type="entry name" value="CBS"/>
    <property type="match status" value="2"/>
</dbReference>
<reference evidence="4 5" key="1">
    <citation type="submission" date="2014-04" db="EMBL/GenBank/DDBJ databases">
        <title>A comprehensive comparison of genomes of Erythrobacter spp. strains.</title>
        <authorList>
            <person name="Zheng Q."/>
        </authorList>
    </citation>
    <scope>NUCLEOTIDE SEQUENCE [LARGE SCALE GENOMIC DNA]</scope>
    <source>
        <strain evidence="4 5">DSM 6997</strain>
    </source>
</reference>
<feature type="domain" description="CBS" evidence="3">
    <location>
        <begin position="6"/>
        <end position="66"/>
    </location>
</feature>
<comment type="caution">
    <text evidence="4">The sequence shown here is derived from an EMBL/GenBank/DDBJ whole genome shotgun (WGS) entry which is preliminary data.</text>
</comment>
<dbReference type="PROSITE" id="PS51371">
    <property type="entry name" value="CBS"/>
    <property type="match status" value="2"/>
</dbReference>
<dbReference type="eggNOG" id="COG0517">
    <property type="taxonomic scope" value="Bacteria"/>
</dbReference>
<evidence type="ECO:0000256" key="1">
    <source>
        <dbReference type="ARBA" id="ARBA00023122"/>
    </source>
</evidence>
<dbReference type="PANTHER" id="PTHR43080">
    <property type="entry name" value="CBS DOMAIN-CONTAINING PROTEIN CBSX3, MITOCHONDRIAL"/>
    <property type="match status" value="1"/>
</dbReference>
<proteinExistence type="predicted"/>
<dbReference type="PANTHER" id="PTHR43080:SF2">
    <property type="entry name" value="CBS DOMAIN-CONTAINING PROTEIN"/>
    <property type="match status" value="1"/>
</dbReference>
<accession>A0A074M7P7</accession>
<organism evidence="4 5">
    <name type="scientific">Erythrobacter longus</name>
    <dbReference type="NCBI Taxonomy" id="1044"/>
    <lineage>
        <taxon>Bacteria</taxon>
        <taxon>Pseudomonadati</taxon>
        <taxon>Pseudomonadota</taxon>
        <taxon>Alphaproteobacteria</taxon>
        <taxon>Sphingomonadales</taxon>
        <taxon>Erythrobacteraceae</taxon>
        <taxon>Erythrobacter/Porphyrobacter group</taxon>
        <taxon>Erythrobacter</taxon>
    </lineage>
</organism>
<dbReference type="RefSeq" id="WP_034960704.1">
    <property type="nucleotide sequence ID" value="NZ_JMIW01000005.1"/>
</dbReference>
<keyword evidence="4" id="KW-0418">Kinase</keyword>
<dbReference type="AlphaFoldDB" id="A0A074M7P7"/>
<dbReference type="InterPro" id="IPR044725">
    <property type="entry name" value="CBSX3_CBS_dom"/>
</dbReference>
<dbReference type="OrthoDB" id="9807125at2"/>
<evidence type="ECO:0000313" key="5">
    <source>
        <dbReference type="Proteomes" id="UP000027647"/>
    </source>
</evidence>
<dbReference type="EMBL" id="JMIW01000005">
    <property type="protein sequence ID" value="KEO89439.1"/>
    <property type="molecule type" value="Genomic_DNA"/>
</dbReference>
<dbReference type="Gene3D" id="3.10.580.10">
    <property type="entry name" value="CBS-domain"/>
    <property type="match status" value="1"/>
</dbReference>
<dbReference type="SMART" id="SM00116">
    <property type="entry name" value="CBS"/>
    <property type="match status" value="2"/>
</dbReference>
<keyword evidence="1 2" id="KW-0129">CBS domain</keyword>
<dbReference type="InterPro" id="IPR046342">
    <property type="entry name" value="CBS_dom_sf"/>
</dbReference>
<evidence type="ECO:0000256" key="2">
    <source>
        <dbReference type="PROSITE-ProRule" id="PRU00703"/>
    </source>
</evidence>
<keyword evidence="4" id="KW-0808">Transferase</keyword>
<feature type="domain" description="CBS" evidence="3">
    <location>
        <begin position="76"/>
        <end position="133"/>
    </location>
</feature>
<dbReference type="GO" id="GO:0016301">
    <property type="term" value="F:kinase activity"/>
    <property type="evidence" value="ECO:0007669"/>
    <property type="project" value="UniProtKB-KW"/>
</dbReference>
<dbReference type="SUPFAM" id="SSF54631">
    <property type="entry name" value="CBS-domain pair"/>
    <property type="match status" value="1"/>
</dbReference>
<gene>
    <name evidence="4" type="ORF">EH31_12400</name>
</gene>
<dbReference type="CDD" id="cd04623">
    <property type="entry name" value="CBS_pair_bac_euk"/>
    <property type="match status" value="1"/>
</dbReference>
<protein>
    <submittedName>
        <fullName evidence="4">Histidine kinase</fullName>
    </submittedName>
</protein>
<keyword evidence="5" id="KW-1185">Reference proteome</keyword>
<dbReference type="Proteomes" id="UP000027647">
    <property type="component" value="Unassembled WGS sequence"/>
</dbReference>
<sequence>MTIGKIIRDRNASDIISCDVSTPVKEVIGMLAGKRIGALPVLRDGKVAGIVSERDIIYRLAKEGPSCLNGPVEAIMTSPAITIEPSTRIDDALALMTKRRFRHFPVVEGEALVAFVSIGDLVKDKIDEVEHEAAALRDYIQTV</sequence>
<evidence type="ECO:0000313" key="4">
    <source>
        <dbReference type="EMBL" id="KEO89439.1"/>
    </source>
</evidence>
<evidence type="ECO:0000259" key="3">
    <source>
        <dbReference type="PROSITE" id="PS51371"/>
    </source>
</evidence>
<dbReference type="InterPro" id="IPR051257">
    <property type="entry name" value="Diverse_CBS-Domain"/>
</dbReference>
<dbReference type="STRING" id="1044.EH31_12400"/>
<dbReference type="InterPro" id="IPR000644">
    <property type="entry name" value="CBS_dom"/>
</dbReference>
<name>A0A074M7P7_ERYLO</name>